<dbReference type="GO" id="GO:0016740">
    <property type="term" value="F:transferase activity"/>
    <property type="evidence" value="ECO:0007669"/>
    <property type="project" value="UniProtKB-KW"/>
</dbReference>
<evidence type="ECO:0000313" key="2">
    <source>
        <dbReference type="Proteomes" id="UP001596548"/>
    </source>
</evidence>
<name>A0ABW2I571_9ACTN</name>
<evidence type="ECO:0000313" key="1">
    <source>
        <dbReference type="EMBL" id="MFC7280047.1"/>
    </source>
</evidence>
<accession>A0ABW2I571</accession>
<comment type="caution">
    <text evidence="1">The sequence shown here is derived from an EMBL/GenBank/DDBJ whole genome shotgun (WGS) entry which is preliminary data.</text>
</comment>
<sequence>MNPHRSAIDHILALVGDSPLADALVLRGSVTMLAWAGEHAREPADLDWIVRPVAVQPQDRWWPYPYVDGLHRVRSAPETAHRRPRDELWEAQDYDAEGHRPRLPPEGLRWLRADDIEPDRPYLDLIELLEAHPVTAEGVSLDPDGVEFDAAFGYAYETGYGGSGVRVMVPFDGGRIQIDFAYDETLPEPAVLTAIPRIGGSPTALWTASAALSLAWKLQWLAADQAARGAGDGKDLHDAVLLAELPGMRLSPRLRRMPGVAGLDPATVRSWTVTDHPALHPGAATWLDRLAGALEPLLVSDAATSAPGARRVARRRARP</sequence>
<keyword evidence="1" id="KW-0808">Transferase</keyword>
<dbReference type="EMBL" id="JBHTBJ010000073">
    <property type="protein sequence ID" value="MFC7280047.1"/>
    <property type="molecule type" value="Genomic_DNA"/>
</dbReference>
<gene>
    <name evidence="1" type="ORF">ACFQS1_39325</name>
</gene>
<protein>
    <submittedName>
        <fullName evidence="1">Nucleotidyl transferase AbiEii/AbiGii toxin family protein</fullName>
    </submittedName>
</protein>
<reference evidence="2" key="1">
    <citation type="journal article" date="2019" name="Int. J. Syst. Evol. Microbiol.">
        <title>The Global Catalogue of Microorganisms (GCM) 10K type strain sequencing project: providing services to taxonomists for standard genome sequencing and annotation.</title>
        <authorList>
            <consortium name="The Broad Institute Genomics Platform"/>
            <consortium name="The Broad Institute Genome Sequencing Center for Infectious Disease"/>
            <person name="Wu L."/>
            <person name="Ma J."/>
        </authorList>
    </citation>
    <scope>NUCLEOTIDE SEQUENCE [LARGE SCALE GENOMIC DNA]</scope>
    <source>
        <strain evidence="2">XZYJT-10</strain>
    </source>
</reference>
<dbReference type="RefSeq" id="WP_378977958.1">
    <property type="nucleotide sequence ID" value="NZ_JBHTBJ010000073.1"/>
</dbReference>
<dbReference type="Pfam" id="PF08843">
    <property type="entry name" value="AbiEii"/>
    <property type="match status" value="1"/>
</dbReference>
<keyword evidence="2" id="KW-1185">Reference proteome</keyword>
<proteinExistence type="predicted"/>
<dbReference type="Proteomes" id="UP001596548">
    <property type="component" value="Unassembled WGS sequence"/>
</dbReference>
<organism evidence="1 2">
    <name type="scientific">Paractinoplanes rhizophilus</name>
    <dbReference type="NCBI Taxonomy" id="1416877"/>
    <lineage>
        <taxon>Bacteria</taxon>
        <taxon>Bacillati</taxon>
        <taxon>Actinomycetota</taxon>
        <taxon>Actinomycetes</taxon>
        <taxon>Micromonosporales</taxon>
        <taxon>Micromonosporaceae</taxon>
        <taxon>Paractinoplanes</taxon>
    </lineage>
</organism>
<dbReference type="InterPro" id="IPR014942">
    <property type="entry name" value="AbiEii"/>
</dbReference>